<evidence type="ECO:0000313" key="5">
    <source>
        <dbReference type="EMBL" id="KAK7437607.1"/>
    </source>
</evidence>
<dbReference type="Gene3D" id="1.10.510.10">
    <property type="entry name" value="Transferase(Phosphotransferase) domain 1"/>
    <property type="match status" value="1"/>
</dbReference>
<dbReference type="InterPro" id="IPR011009">
    <property type="entry name" value="Kinase-like_dom_sf"/>
</dbReference>
<evidence type="ECO:0000313" key="6">
    <source>
        <dbReference type="Proteomes" id="UP001498398"/>
    </source>
</evidence>
<accession>A0ABR1IP02</accession>
<evidence type="ECO:0000259" key="4">
    <source>
        <dbReference type="Pfam" id="PF20147"/>
    </source>
</evidence>
<comment type="subcellular location">
    <subcellularLocation>
        <location evidence="1">Host cell</location>
    </subcellularLocation>
    <subcellularLocation>
        <location evidence="2">Secreted</location>
    </subcellularLocation>
</comment>
<organism evidence="5 6">
    <name type="scientific">Marasmiellus scandens</name>
    <dbReference type="NCBI Taxonomy" id="2682957"/>
    <lineage>
        <taxon>Eukaryota</taxon>
        <taxon>Fungi</taxon>
        <taxon>Dikarya</taxon>
        <taxon>Basidiomycota</taxon>
        <taxon>Agaricomycotina</taxon>
        <taxon>Agaricomycetes</taxon>
        <taxon>Agaricomycetidae</taxon>
        <taxon>Agaricales</taxon>
        <taxon>Marasmiineae</taxon>
        <taxon>Omphalotaceae</taxon>
        <taxon>Marasmiellus</taxon>
    </lineage>
</organism>
<feature type="domain" description="Crinkler effector protein N-terminal" evidence="4">
    <location>
        <begin position="160"/>
        <end position="257"/>
    </location>
</feature>
<proteinExistence type="predicted"/>
<sequence>MDVAMDSTSQKRKRTRSPSVMNLTLFCCLVDSSTPFPVDISSSRTVSHLKDAIKEKKLNVLKEIDADRLSLFKVSLPDEDGLAQKVEDAVKASKPLDPTMELLEIFPNELPKETIHIAAKLPAMDSVGRSMQKRKRYLAMFFSVLFDSVNGPRSPSVMDLTLFCCLADNSTPFVVEISSSLTVDHLKKMIKQAKPNALKEIDAHKLELFEVSIPSGGDLAQKVEDAVKASKPLRATMKLLKIFPNEPPEETIHIAVKLPASQVQDSRRSILESAVHREAPLIDAQLYKLRDVQTINHPDAIFNHRPLELTGPPITIYHPVFSNFLRSMSVPTETLEFTDAELEKAMYLITIATEFYGHENSRRDAICKILEGFDFGTFIAYHNAQQKQRMFSASAFMRTECSLMADVKAYPSFLEVKNEIGEGGTDPIAQAECDYVAVVTSDEYTSIRQACCCPSLLIGIAGPNLTVSGAVFTDHLVSQRLTDYIYLGPVPSYGSLSSPHVQRIYRVAQLIRALEATFEELRSFYMQLKPLPQPSDGFRSPHFDRYSVGHENFQITYLGRLCPEFPKTAVFKAEARNIDSGATCEVVVKFTYSYGKEGHELLAKCGLAPALKYCEREDSVGGMLVVVMGWVTGECFSGRTEDGEVIQSLRTAVKVLHDNGLVFGDLRAPNVLVNRQEKTVKLIDFDWCGPDRSARYPITINLNTDPSFPYINWHSDVKRGGLIAKAHDAHMFRVLTGMQLDGQQ</sequence>
<evidence type="ECO:0000256" key="2">
    <source>
        <dbReference type="ARBA" id="ARBA00004613"/>
    </source>
</evidence>
<keyword evidence="6" id="KW-1185">Reference proteome</keyword>
<comment type="caution">
    <text evidence="5">The sequence shown here is derived from an EMBL/GenBank/DDBJ whole genome shotgun (WGS) entry which is preliminary data.</text>
</comment>
<feature type="domain" description="Crinkler effector protein N-terminal" evidence="4">
    <location>
        <begin position="23"/>
        <end position="117"/>
    </location>
</feature>
<dbReference type="Proteomes" id="UP001498398">
    <property type="component" value="Unassembled WGS sequence"/>
</dbReference>
<evidence type="ECO:0000256" key="1">
    <source>
        <dbReference type="ARBA" id="ARBA00004340"/>
    </source>
</evidence>
<dbReference type="EMBL" id="JBANRG010000084">
    <property type="protein sequence ID" value="KAK7437607.1"/>
    <property type="molecule type" value="Genomic_DNA"/>
</dbReference>
<gene>
    <name evidence="5" type="ORF">VKT23_018505</name>
</gene>
<evidence type="ECO:0000256" key="3">
    <source>
        <dbReference type="ARBA" id="ARBA00022525"/>
    </source>
</evidence>
<name>A0ABR1IP02_9AGAR</name>
<dbReference type="SUPFAM" id="SSF56112">
    <property type="entry name" value="Protein kinase-like (PK-like)"/>
    <property type="match status" value="1"/>
</dbReference>
<dbReference type="Pfam" id="PF20147">
    <property type="entry name" value="Crinkler"/>
    <property type="match status" value="2"/>
</dbReference>
<reference evidence="5 6" key="1">
    <citation type="submission" date="2024-01" db="EMBL/GenBank/DDBJ databases">
        <title>A draft genome for the cacao thread blight pathogen Marasmiellus scandens.</title>
        <authorList>
            <person name="Baruah I.K."/>
            <person name="Leung J."/>
            <person name="Bukari Y."/>
            <person name="Amoako-Attah I."/>
            <person name="Meinhardt L.W."/>
            <person name="Bailey B.A."/>
            <person name="Cohen S.P."/>
        </authorList>
    </citation>
    <scope>NUCLEOTIDE SEQUENCE [LARGE SCALE GENOMIC DNA]</scope>
    <source>
        <strain evidence="5 6">GH-19</strain>
    </source>
</reference>
<keyword evidence="3" id="KW-0964">Secreted</keyword>
<dbReference type="InterPro" id="IPR045379">
    <property type="entry name" value="Crinkler_N"/>
</dbReference>
<protein>
    <recommendedName>
        <fullName evidence="4">Crinkler effector protein N-terminal domain-containing protein</fullName>
    </recommendedName>
</protein>